<evidence type="ECO:0000313" key="4">
    <source>
        <dbReference type="Proteomes" id="UP001193081"/>
    </source>
</evidence>
<dbReference type="PANTHER" id="PTHR43674:SF2">
    <property type="entry name" value="BETA-UREIDOPROPIONASE"/>
    <property type="match status" value="1"/>
</dbReference>
<dbReference type="PROSITE" id="PS50263">
    <property type="entry name" value="CN_HYDROLASE"/>
    <property type="match status" value="1"/>
</dbReference>
<dbReference type="InterPro" id="IPR050345">
    <property type="entry name" value="Aliph_Amidase/BUP"/>
</dbReference>
<evidence type="ECO:0000259" key="2">
    <source>
        <dbReference type="PROSITE" id="PS50263"/>
    </source>
</evidence>
<dbReference type="Proteomes" id="UP001193081">
    <property type="component" value="Unassembled WGS sequence"/>
</dbReference>
<feature type="domain" description="CN hydrolase" evidence="2">
    <location>
        <begin position="6"/>
        <end position="263"/>
    </location>
</feature>
<keyword evidence="4" id="KW-1185">Reference proteome</keyword>
<accession>A0ABS4D903</accession>
<name>A0ABS4D903_9CHLR</name>
<proteinExistence type="predicted"/>
<dbReference type="Pfam" id="PF00795">
    <property type="entry name" value="CN_hydrolase"/>
    <property type="match status" value="1"/>
</dbReference>
<dbReference type="PANTHER" id="PTHR43674">
    <property type="entry name" value="NITRILASE C965.09-RELATED"/>
    <property type="match status" value="1"/>
</dbReference>
<sequence>MAAQQVHLGVVQLQLTAEAAENDRRAEAGIREAAARGAQIICLPELFRSLYFCQREDHDHFQLAERIPGPSTERFGQLARELGVVLIISLFEKRAEGLYHNTAAVLDADGSYLGKYRKMHIPDDPLFYEKFYFTPGDLGFKVFPSRFGRLGVLICWDQWYPEGARLTALRGADILFYPTAIGWHPSEKAAHGEAQHQSWELIQRSHGVANGCYVVSVNRTGHEGDPEGGIEFWGQSFVSDPQGTILALAPVDTPAVLVVPVDLGKLDVQRTHWPFLRDRRIDAYADITRRFIDE</sequence>
<evidence type="ECO:0000313" key="3">
    <source>
        <dbReference type="EMBL" id="MBP1465928.1"/>
    </source>
</evidence>
<gene>
    <name evidence="3" type="ORF">EYB53_009450</name>
</gene>
<comment type="caution">
    <text evidence="3">The sequence shown here is derived from an EMBL/GenBank/DDBJ whole genome shotgun (WGS) entry which is preliminary data.</text>
</comment>
<keyword evidence="1 3" id="KW-0378">Hydrolase</keyword>
<dbReference type="InterPro" id="IPR036526">
    <property type="entry name" value="C-N_Hydrolase_sf"/>
</dbReference>
<reference evidence="3 4" key="1">
    <citation type="submission" date="2021-03" db="EMBL/GenBank/DDBJ databases">
        <authorList>
            <person name="Grouzdev D.S."/>
        </authorList>
    </citation>
    <scope>NUCLEOTIDE SEQUENCE [LARGE SCALE GENOMIC DNA]</scope>
    <source>
        <strain evidence="3 4">M50-1</strain>
    </source>
</reference>
<evidence type="ECO:0000256" key="1">
    <source>
        <dbReference type="ARBA" id="ARBA00022801"/>
    </source>
</evidence>
<protein>
    <submittedName>
        <fullName evidence="3">Carbon-nitrogen hydrolase</fullName>
    </submittedName>
</protein>
<dbReference type="EMBL" id="SIJK02000013">
    <property type="protein sequence ID" value="MBP1465928.1"/>
    <property type="molecule type" value="Genomic_DNA"/>
</dbReference>
<dbReference type="CDD" id="cd07573">
    <property type="entry name" value="CPA"/>
    <property type="match status" value="1"/>
</dbReference>
<dbReference type="InterPro" id="IPR003010">
    <property type="entry name" value="C-N_Hydrolase"/>
</dbReference>
<organism evidence="3 4">
    <name type="scientific">Candidatus Chloroploca mongolica</name>
    <dbReference type="NCBI Taxonomy" id="2528176"/>
    <lineage>
        <taxon>Bacteria</taxon>
        <taxon>Bacillati</taxon>
        <taxon>Chloroflexota</taxon>
        <taxon>Chloroflexia</taxon>
        <taxon>Chloroflexales</taxon>
        <taxon>Chloroflexineae</taxon>
        <taxon>Oscillochloridaceae</taxon>
        <taxon>Candidatus Chloroploca</taxon>
    </lineage>
</organism>
<dbReference type="SUPFAM" id="SSF56317">
    <property type="entry name" value="Carbon-nitrogen hydrolase"/>
    <property type="match status" value="1"/>
</dbReference>
<dbReference type="RefSeq" id="WP_135477945.1">
    <property type="nucleotide sequence ID" value="NZ_SIJK02000013.1"/>
</dbReference>
<dbReference type="Gene3D" id="3.60.110.10">
    <property type="entry name" value="Carbon-nitrogen hydrolase"/>
    <property type="match status" value="1"/>
</dbReference>
<dbReference type="GO" id="GO:0016787">
    <property type="term" value="F:hydrolase activity"/>
    <property type="evidence" value="ECO:0007669"/>
    <property type="project" value="UniProtKB-KW"/>
</dbReference>